<proteinExistence type="predicted"/>
<gene>
    <name evidence="5" type="ORF">WICANDRAFT_94916</name>
</gene>
<dbReference type="Pfam" id="PF16113">
    <property type="entry name" value="ECH_2"/>
    <property type="match status" value="1"/>
</dbReference>
<comment type="catalytic activity">
    <reaction evidence="1">
        <text>3-hydroxy-2-methylpropanoyl-CoA + H2O = 3-hydroxy-2-methylpropanoate + CoA + H(+)</text>
        <dbReference type="Rhea" id="RHEA:20888"/>
        <dbReference type="ChEBI" id="CHEBI:11805"/>
        <dbReference type="ChEBI" id="CHEBI:15377"/>
        <dbReference type="ChEBI" id="CHEBI:15378"/>
        <dbReference type="ChEBI" id="CHEBI:57287"/>
        <dbReference type="ChEBI" id="CHEBI:57340"/>
        <dbReference type="EC" id="3.1.2.4"/>
    </reaction>
</comment>
<feature type="domain" description="Enoyl-CoA hydratase/isomerase" evidence="4">
    <location>
        <begin position="26"/>
        <end position="345"/>
    </location>
</feature>
<dbReference type="GO" id="GO:0006574">
    <property type="term" value="P:L-valine catabolic process"/>
    <property type="evidence" value="ECO:0007669"/>
    <property type="project" value="TreeGrafter"/>
</dbReference>
<dbReference type="EMBL" id="KV454212">
    <property type="protein sequence ID" value="ODQ57875.1"/>
    <property type="molecule type" value="Genomic_DNA"/>
</dbReference>
<dbReference type="AlphaFoldDB" id="A0A1E3NXP3"/>
<dbReference type="GO" id="GO:0003735">
    <property type="term" value="F:structural constituent of ribosome"/>
    <property type="evidence" value="ECO:0007669"/>
    <property type="project" value="EnsemblFungi"/>
</dbReference>
<protein>
    <recommendedName>
        <fullName evidence="2">3-hydroxyisobutyryl-CoA hydrolase</fullName>
        <ecNumber evidence="2">3.1.2.4</ecNumber>
    </recommendedName>
</protein>
<dbReference type="InterPro" id="IPR045004">
    <property type="entry name" value="ECH_dom"/>
</dbReference>
<dbReference type="PROSITE" id="PS00166">
    <property type="entry name" value="ENOYL_COA_HYDRATASE"/>
    <property type="match status" value="1"/>
</dbReference>
<dbReference type="InterPro" id="IPR029045">
    <property type="entry name" value="ClpP/crotonase-like_dom_sf"/>
</dbReference>
<dbReference type="OrthoDB" id="1737613at2759"/>
<dbReference type="Gene3D" id="3.90.226.10">
    <property type="entry name" value="2-enoyl-CoA Hydratase, Chain A, domain 1"/>
    <property type="match status" value="1"/>
</dbReference>
<evidence type="ECO:0000313" key="6">
    <source>
        <dbReference type="Proteomes" id="UP000094112"/>
    </source>
</evidence>
<evidence type="ECO:0000259" key="4">
    <source>
        <dbReference type="Pfam" id="PF16113"/>
    </source>
</evidence>
<dbReference type="GO" id="GO:0003860">
    <property type="term" value="F:3-hydroxyisobutyryl-CoA hydrolase activity"/>
    <property type="evidence" value="ECO:0007669"/>
    <property type="project" value="UniProtKB-EC"/>
</dbReference>
<dbReference type="InterPro" id="IPR018376">
    <property type="entry name" value="Enoyl-CoA_hyd/isom_CS"/>
</dbReference>
<dbReference type="Proteomes" id="UP000094112">
    <property type="component" value="Unassembled WGS sequence"/>
</dbReference>
<dbReference type="NCBIfam" id="NF004127">
    <property type="entry name" value="PRK05617.1"/>
    <property type="match status" value="1"/>
</dbReference>
<feature type="non-terminal residue" evidence="5">
    <location>
        <position position="345"/>
    </location>
</feature>
<dbReference type="InterPro" id="IPR032259">
    <property type="entry name" value="HIBYL-CoA-H"/>
</dbReference>
<keyword evidence="3" id="KW-0378">Hydrolase</keyword>
<dbReference type="EC" id="3.1.2.4" evidence="2"/>
<dbReference type="GO" id="GO:0005763">
    <property type="term" value="C:mitochondrial small ribosomal subunit"/>
    <property type="evidence" value="ECO:0007669"/>
    <property type="project" value="EnsemblFungi"/>
</dbReference>
<evidence type="ECO:0000256" key="1">
    <source>
        <dbReference type="ARBA" id="ARBA00001709"/>
    </source>
</evidence>
<accession>A0A1E3NXP3</accession>
<keyword evidence="6" id="KW-1185">Reference proteome</keyword>
<sequence>MASFNKPGVDALKQNDVIFQNINNTKVITLNRPEKLNSLNYSMLSKIYPRLIEYSKSNQTQLIIQNSIGRAFCAGGDVTSCVENNKKGDYKESVKFFQEEYSMNYLLSIYNKPIVSIMDGITMGGGVGLTIHTPFRIATEKTRWAMPEMDIGFSPDVGTTFALNKIVPSSFGWYLALTGENVFGWDTYFSGIATHYVPSNRLESLQSKLSNTVLPENIDDQYQIINNIIEEFVENEIPENYQFKYKDHLSTINKIFRLNTSIETIFKELEQENTDFARETLKKLKTKSPLSLKIGLEMLTRGYNSNIHQALTNELNAAVQFMQNSDFNEGVSSKLLEKRTPNWKY</sequence>
<evidence type="ECO:0000256" key="3">
    <source>
        <dbReference type="ARBA" id="ARBA00022801"/>
    </source>
</evidence>
<evidence type="ECO:0000313" key="5">
    <source>
        <dbReference type="EMBL" id="ODQ57875.1"/>
    </source>
</evidence>
<dbReference type="GeneID" id="30203718"/>
<dbReference type="CDD" id="cd06558">
    <property type="entry name" value="crotonase-like"/>
    <property type="match status" value="1"/>
</dbReference>
<dbReference type="STRING" id="683960.A0A1E3NXP3"/>
<dbReference type="PANTHER" id="PTHR43176">
    <property type="entry name" value="3-HYDROXYISOBUTYRYL-COA HYDROLASE-RELATED"/>
    <property type="match status" value="1"/>
</dbReference>
<dbReference type="PANTHER" id="PTHR43176:SF3">
    <property type="entry name" value="3-HYDROXYISOBUTYRYL-COA HYDROLASE, MITOCHONDRIAL"/>
    <property type="match status" value="1"/>
</dbReference>
<dbReference type="SUPFAM" id="SSF52096">
    <property type="entry name" value="ClpP/crotonase"/>
    <property type="match status" value="1"/>
</dbReference>
<dbReference type="RefSeq" id="XP_019037082.1">
    <property type="nucleotide sequence ID" value="XM_019186472.1"/>
</dbReference>
<name>A0A1E3NXP3_WICAA</name>
<evidence type="ECO:0000256" key="2">
    <source>
        <dbReference type="ARBA" id="ARBA00011915"/>
    </source>
</evidence>
<organism evidence="5 6">
    <name type="scientific">Wickerhamomyces anomalus (strain ATCC 58044 / CBS 1984 / NCYC 433 / NRRL Y-366-8)</name>
    <name type="common">Yeast</name>
    <name type="synonym">Hansenula anomala</name>
    <dbReference type="NCBI Taxonomy" id="683960"/>
    <lineage>
        <taxon>Eukaryota</taxon>
        <taxon>Fungi</taxon>
        <taxon>Dikarya</taxon>
        <taxon>Ascomycota</taxon>
        <taxon>Saccharomycotina</taxon>
        <taxon>Saccharomycetes</taxon>
        <taxon>Phaffomycetales</taxon>
        <taxon>Wickerhamomycetaceae</taxon>
        <taxon>Wickerhamomyces</taxon>
    </lineage>
</organism>
<reference evidence="5 6" key="1">
    <citation type="journal article" date="2016" name="Proc. Natl. Acad. Sci. U.S.A.">
        <title>Comparative genomics of biotechnologically important yeasts.</title>
        <authorList>
            <person name="Riley R."/>
            <person name="Haridas S."/>
            <person name="Wolfe K.H."/>
            <person name="Lopes M.R."/>
            <person name="Hittinger C.T."/>
            <person name="Goeker M."/>
            <person name="Salamov A.A."/>
            <person name="Wisecaver J.H."/>
            <person name="Long T.M."/>
            <person name="Calvey C.H."/>
            <person name="Aerts A.L."/>
            <person name="Barry K.W."/>
            <person name="Choi C."/>
            <person name="Clum A."/>
            <person name="Coughlan A.Y."/>
            <person name="Deshpande S."/>
            <person name="Douglass A.P."/>
            <person name="Hanson S.J."/>
            <person name="Klenk H.-P."/>
            <person name="LaButti K.M."/>
            <person name="Lapidus A."/>
            <person name="Lindquist E.A."/>
            <person name="Lipzen A.M."/>
            <person name="Meier-Kolthoff J.P."/>
            <person name="Ohm R.A."/>
            <person name="Otillar R.P."/>
            <person name="Pangilinan J.L."/>
            <person name="Peng Y."/>
            <person name="Rokas A."/>
            <person name="Rosa C.A."/>
            <person name="Scheuner C."/>
            <person name="Sibirny A.A."/>
            <person name="Slot J.C."/>
            <person name="Stielow J.B."/>
            <person name="Sun H."/>
            <person name="Kurtzman C.P."/>
            <person name="Blackwell M."/>
            <person name="Grigoriev I.V."/>
            <person name="Jeffries T.W."/>
        </authorList>
    </citation>
    <scope>NUCLEOTIDE SEQUENCE [LARGE SCALE GENOMIC DNA]</scope>
    <source>
        <strain evidence="6">ATCC 58044 / CBS 1984 / NCYC 433 / NRRL Y-366-8</strain>
    </source>
</reference>